<organism evidence="1 2">
    <name type="scientific">Dimargaris cristalligena</name>
    <dbReference type="NCBI Taxonomy" id="215637"/>
    <lineage>
        <taxon>Eukaryota</taxon>
        <taxon>Fungi</taxon>
        <taxon>Fungi incertae sedis</taxon>
        <taxon>Zoopagomycota</taxon>
        <taxon>Kickxellomycotina</taxon>
        <taxon>Dimargaritomycetes</taxon>
        <taxon>Dimargaritales</taxon>
        <taxon>Dimargaritaceae</taxon>
        <taxon>Dimargaris</taxon>
    </lineage>
</organism>
<accession>A0A4P9ZP34</accession>
<protein>
    <recommendedName>
        <fullName evidence="3">F-box domain-containing protein</fullName>
    </recommendedName>
</protein>
<dbReference type="Gene3D" id="3.80.10.10">
    <property type="entry name" value="Ribonuclease Inhibitor"/>
    <property type="match status" value="1"/>
</dbReference>
<sequence>MTSHVCIVALSNQLPTVQFTAYARKPVDIHSPGLDLLLWLFHPSHDLSGRVIRHLDTLEQLRLAVVCRALFPMVTSHFQVRLEMGLLLPLFSSLTRFIQTYRPSLRYINIRLDCDISEAWLHDVRSIFNAVPKLNHFNLLLRNQAHWPEVAGCLAYLSRPLRELSIYFGLAEFQPHQAYRALAKQHLTDLVLARLGRIQSLNFSTIASTVDTDLILQFLVPFTGLRRLTLYVASPDEELYQTLVSRFSRLTHLALHLGPWKIGVLFEPHLPVFRHLISLGLACGRGPHHFRDLGNLLSTDFPHLEHINIDFDVGYSPLTPSKQLALRRFFGQPWPRITALTLTNQYIADHDMIPELGSLIVQFFPQLRELSLYKFADHAPTYALYQKVQLSLGIINKGSYAAAQSSRVARRPKLS</sequence>
<gene>
    <name evidence="1" type="ORF">BJ085DRAFT_40245</name>
</gene>
<reference evidence="2" key="1">
    <citation type="journal article" date="2018" name="Nat. Microbiol.">
        <title>Leveraging single-cell genomics to expand the fungal tree of life.</title>
        <authorList>
            <person name="Ahrendt S.R."/>
            <person name="Quandt C.A."/>
            <person name="Ciobanu D."/>
            <person name="Clum A."/>
            <person name="Salamov A."/>
            <person name="Andreopoulos B."/>
            <person name="Cheng J.F."/>
            <person name="Woyke T."/>
            <person name="Pelin A."/>
            <person name="Henrissat B."/>
            <person name="Reynolds N.K."/>
            <person name="Benny G.L."/>
            <person name="Smith M.E."/>
            <person name="James T.Y."/>
            <person name="Grigoriev I.V."/>
        </authorList>
    </citation>
    <scope>NUCLEOTIDE SEQUENCE [LARGE SCALE GENOMIC DNA]</scope>
    <source>
        <strain evidence="2">RSA 468</strain>
    </source>
</reference>
<keyword evidence="2" id="KW-1185">Reference proteome</keyword>
<dbReference type="AlphaFoldDB" id="A0A4P9ZP34"/>
<evidence type="ECO:0000313" key="1">
    <source>
        <dbReference type="EMBL" id="RKP34975.1"/>
    </source>
</evidence>
<proteinExistence type="predicted"/>
<evidence type="ECO:0000313" key="2">
    <source>
        <dbReference type="Proteomes" id="UP000268162"/>
    </source>
</evidence>
<name>A0A4P9ZP34_9FUNG</name>
<dbReference type="SUPFAM" id="SSF52047">
    <property type="entry name" value="RNI-like"/>
    <property type="match status" value="1"/>
</dbReference>
<evidence type="ECO:0008006" key="3">
    <source>
        <dbReference type="Google" id="ProtNLM"/>
    </source>
</evidence>
<dbReference type="EMBL" id="ML003003">
    <property type="protein sequence ID" value="RKP34975.1"/>
    <property type="molecule type" value="Genomic_DNA"/>
</dbReference>
<dbReference type="Proteomes" id="UP000268162">
    <property type="component" value="Unassembled WGS sequence"/>
</dbReference>
<dbReference type="InterPro" id="IPR032675">
    <property type="entry name" value="LRR_dom_sf"/>
</dbReference>